<gene>
    <name evidence="2" type="ORF">ANCDUO_10742</name>
</gene>
<sequence length="67" mass="7282">MALGDPVAVSGDISEQIADAMRDVEVDESQQAAGDVFFDTQSPGIKRKSSKSKTAVDEEDLDFDDFR</sequence>
<feature type="compositionally biased region" description="Acidic residues" evidence="1">
    <location>
        <begin position="57"/>
        <end position="67"/>
    </location>
</feature>
<organism evidence="2 3">
    <name type="scientific">Ancylostoma duodenale</name>
    <dbReference type="NCBI Taxonomy" id="51022"/>
    <lineage>
        <taxon>Eukaryota</taxon>
        <taxon>Metazoa</taxon>
        <taxon>Ecdysozoa</taxon>
        <taxon>Nematoda</taxon>
        <taxon>Chromadorea</taxon>
        <taxon>Rhabditida</taxon>
        <taxon>Rhabditina</taxon>
        <taxon>Rhabditomorpha</taxon>
        <taxon>Strongyloidea</taxon>
        <taxon>Ancylostomatidae</taxon>
        <taxon>Ancylostomatinae</taxon>
        <taxon>Ancylostoma</taxon>
    </lineage>
</organism>
<protein>
    <submittedName>
        <fullName evidence="2">Uncharacterized protein</fullName>
    </submittedName>
</protein>
<evidence type="ECO:0000256" key="1">
    <source>
        <dbReference type="SAM" id="MobiDB-lite"/>
    </source>
</evidence>
<evidence type="ECO:0000313" key="3">
    <source>
        <dbReference type="Proteomes" id="UP000054047"/>
    </source>
</evidence>
<accession>A0A0C2CQJ2</accession>
<evidence type="ECO:0000313" key="2">
    <source>
        <dbReference type="EMBL" id="KIH59038.1"/>
    </source>
</evidence>
<reference evidence="2 3" key="1">
    <citation type="submission" date="2013-12" db="EMBL/GenBank/DDBJ databases">
        <title>Draft genome of the parsitic nematode Ancylostoma duodenale.</title>
        <authorList>
            <person name="Mitreva M."/>
        </authorList>
    </citation>
    <scope>NUCLEOTIDE SEQUENCE [LARGE SCALE GENOMIC DNA]</scope>
    <source>
        <strain evidence="2 3">Zhejiang</strain>
    </source>
</reference>
<dbReference type="AlphaFoldDB" id="A0A0C2CQJ2"/>
<proteinExistence type="predicted"/>
<name>A0A0C2CQJ2_9BILA</name>
<dbReference type="Proteomes" id="UP000054047">
    <property type="component" value="Unassembled WGS sequence"/>
</dbReference>
<keyword evidence="3" id="KW-1185">Reference proteome</keyword>
<feature type="region of interest" description="Disordered" evidence="1">
    <location>
        <begin position="34"/>
        <end position="67"/>
    </location>
</feature>
<dbReference type="OrthoDB" id="25778at2759"/>
<dbReference type="EMBL" id="KN732402">
    <property type="protein sequence ID" value="KIH59038.1"/>
    <property type="molecule type" value="Genomic_DNA"/>
</dbReference>